<name>A0A5N6NFH2_9ASTR</name>
<feature type="domain" description="PWWP" evidence="2">
    <location>
        <begin position="64"/>
        <end position="118"/>
    </location>
</feature>
<dbReference type="InterPro" id="IPR000313">
    <property type="entry name" value="PWWP_dom"/>
</dbReference>
<dbReference type="PROSITE" id="PS50812">
    <property type="entry name" value="PWWP"/>
    <property type="match status" value="1"/>
</dbReference>
<evidence type="ECO:0000313" key="3">
    <source>
        <dbReference type="EMBL" id="KAD4586646.1"/>
    </source>
</evidence>
<dbReference type="SMART" id="SM00293">
    <property type="entry name" value="PWWP"/>
    <property type="match status" value="1"/>
</dbReference>
<dbReference type="PANTHER" id="PTHR10688:SF18">
    <property type="entry name" value="NON-SPECIFIC SERINE_THREONINE PROTEIN KINASE"/>
    <property type="match status" value="1"/>
</dbReference>
<dbReference type="SUPFAM" id="SSF63748">
    <property type="entry name" value="Tudor/PWWP/MBT"/>
    <property type="match status" value="1"/>
</dbReference>
<dbReference type="CDD" id="cd05162">
    <property type="entry name" value="PWWP"/>
    <property type="match status" value="1"/>
</dbReference>
<keyword evidence="4" id="KW-1185">Reference proteome</keyword>
<sequence length="256" mass="28706">MTFCVVAAEIIKTKVAEFFTPLVHAKENRHECKPQACLKQYLKHVKYVQSAVDHDEEENHSFVVGDFVWGKIKSHSWWPGQVSMHLIMQHNGQLLVAYFGDGSFSWCSPSQLKPFLNHFQDMLCQSKSKKFVNAVHQVLEEVVGACAPKGSMIKGLMDQMVPVELVSTLKGGYFLVDYYDPKCIEGLEEEVRSRVVADSDIITQSGSPDNGDDKLYQKGKQKQKSVAELLGDESKIKKAKSLTMEGRSGKEDFGGQ</sequence>
<accession>A0A5N6NFH2</accession>
<dbReference type="Pfam" id="PF00855">
    <property type="entry name" value="PWWP"/>
    <property type="match status" value="1"/>
</dbReference>
<gene>
    <name evidence="3" type="ORF">E3N88_24247</name>
</gene>
<reference evidence="3 4" key="1">
    <citation type="submission" date="2019-05" db="EMBL/GenBank/DDBJ databases">
        <title>Mikania micrantha, genome provides insights into the molecular mechanism of rapid growth.</title>
        <authorList>
            <person name="Liu B."/>
        </authorList>
    </citation>
    <scope>NUCLEOTIDE SEQUENCE [LARGE SCALE GENOMIC DNA]</scope>
    <source>
        <strain evidence="3">NLD-2019</strain>
        <tissue evidence="3">Leaf</tissue>
    </source>
</reference>
<evidence type="ECO:0000313" key="4">
    <source>
        <dbReference type="Proteomes" id="UP000326396"/>
    </source>
</evidence>
<protein>
    <recommendedName>
        <fullName evidence="2">PWWP domain-containing protein</fullName>
    </recommendedName>
</protein>
<organism evidence="3 4">
    <name type="scientific">Mikania micrantha</name>
    <name type="common">bitter vine</name>
    <dbReference type="NCBI Taxonomy" id="192012"/>
    <lineage>
        <taxon>Eukaryota</taxon>
        <taxon>Viridiplantae</taxon>
        <taxon>Streptophyta</taxon>
        <taxon>Embryophyta</taxon>
        <taxon>Tracheophyta</taxon>
        <taxon>Spermatophyta</taxon>
        <taxon>Magnoliopsida</taxon>
        <taxon>eudicotyledons</taxon>
        <taxon>Gunneridae</taxon>
        <taxon>Pentapetalae</taxon>
        <taxon>asterids</taxon>
        <taxon>campanulids</taxon>
        <taxon>Asterales</taxon>
        <taxon>Asteraceae</taxon>
        <taxon>Asteroideae</taxon>
        <taxon>Heliantheae alliance</taxon>
        <taxon>Eupatorieae</taxon>
        <taxon>Mikania</taxon>
    </lineage>
</organism>
<dbReference type="PANTHER" id="PTHR10688">
    <property type="entry name" value="PWWP DOMAIN-CONTAINING PROTEIN"/>
    <property type="match status" value="1"/>
</dbReference>
<comment type="caution">
    <text evidence="3">The sequence shown here is derived from an EMBL/GenBank/DDBJ whole genome shotgun (WGS) entry which is preliminary data.</text>
</comment>
<dbReference type="EMBL" id="SZYD01000012">
    <property type="protein sequence ID" value="KAD4586646.1"/>
    <property type="molecule type" value="Genomic_DNA"/>
</dbReference>
<dbReference type="Proteomes" id="UP000326396">
    <property type="component" value="Linkage Group LG2"/>
</dbReference>
<evidence type="ECO:0000259" key="2">
    <source>
        <dbReference type="PROSITE" id="PS50812"/>
    </source>
</evidence>
<evidence type="ECO:0000256" key="1">
    <source>
        <dbReference type="SAM" id="MobiDB-lite"/>
    </source>
</evidence>
<dbReference type="InterPro" id="IPR052657">
    <property type="entry name" value="PDP_family_Arabidopsis"/>
</dbReference>
<feature type="region of interest" description="Disordered" evidence="1">
    <location>
        <begin position="199"/>
        <end position="227"/>
    </location>
</feature>
<dbReference type="AlphaFoldDB" id="A0A5N6NFH2"/>
<proteinExistence type="predicted"/>
<dbReference type="OrthoDB" id="1927282at2759"/>
<dbReference type="Gene3D" id="2.30.30.140">
    <property type="match status" value="1"/>
</dbReference>